<dbReference type="Proteomes" id="UP001286174">
    <property type="component" value="Unassembled WGS sequence"/>
</dbReference>
<dbReference type="GO" id="GO:0005829">
    <property type="term" value="C:cytosol"/>
    <property type="evidence" value="ECO:0007669"/>
    <property type="project" value="TreeGrafter"/>
</dbReference>
<dbReference type="AlphaFoldDB" id="A0AB35U961"/>
<dbReference type="Pfam" id="PF00232">
    <property type="entry name" value="Glyco_hydro_1"/>
    <property type="match status" value="1"/>
</dbReference>
<dbReference type="InterPro" id="IPR033132">
    <property type="entry name" value="GH_1_N_CS"/>
</dbReference>
<dbReference type="EMBL" id="JALBUR010000022">
    <property type="protein sequence ID" value="MDX8420119.1"/>
    <property type="molecule type" value="Genomic_DNA"/>
</dbReference>
<organism evidence="7 8">
    <name type="scientific">Grylomicrobium aquisgranensis</name>
    <dbReference type="NCBI Taxonomy" id="2926318"/>
    <lineage>
        <taxon>Bacteria</taxon>
        <taxon>Bacillati</taxon>
        <taxon>Bacillota</taxon>
        <taxon>Erysipelotrichia</taxon>
        <taxon>Erysipelotrichales</taxon>
        <taxon>Erysipelotrichaceae</taxon>
        <taxon>Grylomicrobium</taxon>
    </lineage>
</organism>
<dbReference type="PRINTS" id="PR00131">
    <property type="entry name" value="GLHYDRLASE1"/>
</dbReference>
<comment type="similarity">
    <text evidence="1 5">Belongs to the glycosyl hydrolase 1 family.</text>
</comment>
<comment type="caution">
    <text evidence="7">The sequence shown here is derived from an EMBL/GenBank/DDBJ whole genome shotgun (WGS) entry which is preliminary data.</text>
</comment>
<dbReference type="SUPFAM" id="SSF51445">
    <property type="entry name" value="(Trans)glycosidases"/>
    <property type="match status" value="1"/>
</dbReference>
<dbReference type="PROSITE" id="PS00572">
    <property type="entry name" value="GLYCOSYL_HYDROL_F1_1"/>
    <property type="match status" value="1"/>
</dbReference>
<accession>A0AB35U961</accession>
<gene>
    <name evidence="7" type="ORF">MOZ60_08440</name>
</gene>
<keyword evidence="8" id="KW-1185">Reference proteome</keyword>
<dbReference type="GO" id="GO:0008422">
    <property type="term" value="F:beta-glucosidase activity"/>
    <property type="evidence" value="ECO:0007669"/>
    <property type="project" value="TreeGrafter"/>
</dbReference>
<evidence type="ECO:0000256" key="2">
    <source>
        <dbReference type="ARBA" id="ARBA00022801"/>
    </source>
</evidence>
<evidence type="ECO:0000256" key="5">
    <source>
        <dbReference type="RuleBase" id="RU003690"/>
    </source>
</evidence>
<keyword evidence="2 6" id="KW-0378">Hydrolase</keyword>
<dbReference type="GO" id="GO:0016052">
    <property type="term" value="P:carbohydrate catabolic process"/>
    <property type="evidence" value="ECO:0007669"/>
    <property type="project" value="TreeGrafter"/>
</dbReference>
<feature type="active site" description="Nucleophile" evidence="4">
    <location>
        <position position="389"/>
    </location>
</feature>
<dbReference type="RefSeq" id="WP_370596341.1">
    <property type="nucleotide sequence ID" value="NZ_JALBUR010000022.1"/>
</dbReference>
<evidence type="ECO:0000313" key="8">
    <source>
        <dbReference type="Proteomes" id="UP001286174"/>
    </source>
</evidence>
<dbReference type="Gene3D" id="3.20.20.80">
    <property type="entry name" value="Glycosidases"/>
    <property type="match status" value="1"/>
</dbReference>
<dbReference type="PROSITE" id="PS00653">
    <property type="entry name" value="GLYCOSYL_HYDROL_F1_2"/>
    <property type="match status" value="1"/>
</dbReference>
<protein>
    <submittedName>
        <fullName evidence="7">Family 1 glycosylhydrolase</fullName>
    </submittedName>
</protein>
<dbReference type="PANTHER" id="PTHR10353:SF122">
    <property type="entry name" value="6-PHOSPHO-BETA-GLUCOSIDASE ASCB-RELATED"/>
    <property type="match status" value="1"/>
</dbReference>
<evidence type="ECO:0000313" key="7">
    <source>
        <dbReference type="EMBL" id="MDX8420119.1"/>
    </source>
</evidence>
<sequence>MSFPKSFLWGGAVAANQLEGAWLTDGKKPDITDVMVGISSRDPGLKWNEETGKWEMSLDPGKVYLSHEGIDFYHRYHEDLRLMADMGFKCFRTSIAWSRIFPNGDEEKPNQAGIDFYNDLIDTIKGYGMEPVITMSHYETPLYLLTEYGGWTNEKLIGFWHNYAETLFTAFKGKVKYWLTFNEVNAMLRNPLVAGGILDLHPADKNDPCGSITEQDKWDAYYNILVANADTVKLAHEIDPDCEVGCMLTCSGTAVYPYDCRPENVFGAYQTQQMGVFYFGDPFCLGIIPGYVKRIWREKGLTPKNLSTEGEKLIHDYPVDFFSFSYYRSSTYDIGAKNGLDTGGITGRTNPYLKECSPKPWAWPVDPLGLRYTMNVLYDRYHKPLFIVENGIGLDEQLNADHTVDDPFRVHYLKEHVVQVNEAIEDGVDCMGYLWWGPIDLVSAGTGEMKKRYGFIYVDRNNDGTGTLARYKKKSFDAYKEIIESNGESVLKEENQ</sequence>
<proteinExistence type="inferred from homology"/>
<evidence type="ECO:0000256" key="6">
    <source>
        <dbReference type="RuleBase" id="RU004468"/>
    </source>
</evidence>
<name>A0AB35U961_9FIRM</name>
<evidence type="ECO:0000256" key="4">
    <source>
        <dbReference type="PROSITE-ProRule" id="PRU10055"/>
    </source>
</evidence>
<dbReference type="InterPro" id="IPR001360">
    <property type="entry name" value="Glyco_hydro_1"/>
</dbReference>
<keyword evidence="3 6" id="KW-0326">Glycosidase</keyword>
<dbReference type="InterPro" id="IPR017853">
    <property type="entry name" value="GH"/>
</dbReference>
<reference evidence="7 8" key="1">
    <citation type="submission" date="2022-03" db="EMBL/GenBank/DDBJ databases">
        <title>Novel taxa within the pig intestine.</title>
        <authorList>
            <person name="Wylensek D."/>
            <person name="Bishof K."/>
            <person name="Afrizal A."/>
            <person name="Clavel T."/>
        </authorList>
    </citation>
    <scope>NUCLEOTIDE SEQUENCE [LARGE SCALE GENOMIC DNA]</scope>
    <source>
        <strain evidence="7 8">CLA-KB-P133</strain>
    </source>
</reference>
<dbReference type="PANTHER" id="PTHR10353">
    <property type="entry name" value="GLYCOSYL HYDROLASE"/>
    <property type="match status" value="1"/>
</dbReference>
<evidence type="ECO:0000256" key="3">
    <source>
        <dbReference type="ARBA" id="ARBA00023295"/>
    </source>
</evidence>
<dbReference type="InterPro" id="IPR018120">
    <property type="entry name" value="Glyco_hydro_1_AS"/>
</dbReference>
<dbReference type="FunFam" id="3.20.20.80:FF:000004">
    <property type="entry name" value="Beta-glucosidase 6-phospho-beta-glucosidase"/>
    <property type="match status" value="1"/>
</dbReference>
<evidence type="ECO:0000256" key="1">
    <source>
        <dbReference type="ARBA" id="ARBA00010838"/>
    </source>
</evidence>